<proteinExistence type="predicted"/>
<keyword evidence="3" id="KW-0440">LIM domain</keyword>
<dbReference type="GO" id="GO:0046872">
    <property type="term" value="F:metal ion binding"/>
    <property type="evidence" value="ECO:0007669"/>
    <property type="project" value="UniProtKB-KW"/>
</dbReference>
<evidence type="ECO:0000313" key="7">
    <source>
        <dbReference type="Proteomes" id="UP000838412"/>
    </source>
</evidence>
<dbReference type="OrthoDB" id="10336297at2759"/>
<dbReference type="InterPro" id="IPR001781">
    <property type="entry name" value="Znf_LIM"/>
</dbReference>
<feature type="compositionally biased region" description="Basic and acidic residues" evidence="4">
    <location>
        <begin position="275"/>
        <end position="284"/>
    </location>
</feature>
<feature type="region of interest" description="Disordered" evidence="4">
    <location>
        <begin position="1"/>
        <end position="460"/>
    </location>
</feature>
<dbReference type="PANTHER" id="PTHR24210">
    <property type="entry name" value="LIM DOMAIN-CONTAINING PROTEIN"/>
    <property type="match status" value="1"/>
</dbReference>
<sequence>MIDEVITPTRVGYTGGRGKPSGNAVPASRGGNRRPQPIDEDMIAPSTAKPTGGRGGPPSSRRPQAIDEDMIAPSSVKPTGGRGGPPNRRPQAMVEDMIAPSTVKPTGGRGGPPGTMANAVMEQADDVFAPSKPSGRRKQSPKTVDEVIEPTNVNSPRRRGKPAQEPVNEEIVPSRVNPTGVRGGGKPQRLVSEEIVPVRVNPESRRERAPKTVDEVIIPTNVVPSGRRSRPPPPTDNDYDYPNDVAPTGRSGRPPKIVDDDREQTAGRQGGRPNQGDDRRRKPAEVNGSNHPRMPNGNGTTTTSETRRVIQSEPSVQTYQKTTRHVTYRTATTVEESEESESEYTEEEASPPGTPDWKRKVNWNLGPPPPHAQSPTSPPEDENPDEITEGTRHVEITGNRVITTTRKVRKVKKEVPEPAQPNGPLWSSSVQWSSQTKKKPPPVQIKQEQRLQVSPPQMVPAPAPLSPRIIVAEGTLPRPQYIQQPMPLQIQTIQPQPVQQMPVASQPQQLYILQTQPTGTIDGGMRTLTLPRGQTQQAYILPADAFLGTQTLPGRGQQIRILDGGSSYRVDSGSSLEEVDRSVQNLQQSIHELHGVNTMRSTRSRYTSATSASGYDTHLRPSAYSEVSTFRHRSVSQSSIDGKSDRSMNATICVSCKRPFGPHDKMGTYRGSPCHETCMPNSPTEKPASTCVACHIKFHPDDKMVLLNGKTCHEMCLPKVRTMSSRSPEPSTPTSPSVSVRKVEMGTSQMSQSRMQYMPPPTPGTPGSAMSTSTHYTWGGEVTPHTPFSMSSNTSGFTMEMVRPTRQVEGEDVFMCFYCNKPIRGQVVGAFNKVFHEGHFACCCCHRRFKRGQKFYELDNRPMCKKCCRAFPGNEVDSKWGFTMGRR</sequence>
<evidence type="ECO:0000256" key="1">
    <source>
        <dbReference type="ARBA" id="ARBA00022723"/>
    </source>
</evidence>
<dbReference type="CDD" id="cd09335">
    <property type="entry name" value="LIM5_PINCH"/>
    <property type="match status" value="1"/>
</dbReference>
<feature type="compositionally biased region" description="Polar residues" evidence="4">
    <location>
        <begin position="425"/>
        <end position="435"/>
    </location>
</feature>
<feature type="region of interest" description="Disordered" evidence="4">
    <location>
        <begin position="722"/>
        <end position="754"/>
    </location>
</feature>
<dbReference type="Gene3D" id="2.10.110.10">
    <property type="entry name" value="Cysteine Rich Protein"/>
    <property type="match status" value="1"/>
</dbReference>
<reference evidence="6" key="1">
    <citation type="submission" date="2022-01" db="EMBL/GenBank/DDBJ databases">
        <authorList>
            <person name="Braso-Vives M."/>
        </authorList>
    </citation>
    <scope>NUCLEOTIDE SEQUENCE</scope>
</reference>
<feature type="compositionally biased region" description="Low complexity" evidence="4">
    <location>
        <begin position="724"/>
        <end position="740"/>
    </location>
</feature>
<feature type="compositionally biased region" description="Basic and acidic residues" evidence="4">
    <location>
        <begin position="202"/>
        <end position="214"/>
    </location>
</feature>
<evidence type="ECO:0000256" key="3">
    <source>
        <dbReference type="ARBA" id="ARBA00023038"/>
    </source>
</evidence>
<dbReference type="GO" id="GO:0005911">
    <property type="term" value="C:cell-cell junction"/>
    <property type="evidence" value="ECO:0007669"/>
    <property type="project" value="TreeGrafter"/>
</dbReference>
<dbReference type="Pfam" id="PF00412">
    <property type="entry name" value="LIM"/>
    <property type="match status" value="1"/>
</dbReference>
<organism evidence="6 7">
    <name type="scientific">Branchiostoma lanceolatum</name>
    <name type="common">Common lancelet</name>
    <name type="synonym">Amphioxus lanceolatum</name>
    <dbReference type="NCBI Taxonomy" id="7740"/>
    <lineage>
        <taxon>Eukaryota</taxon>
        <taxon>Metazoa</taxon>
        <taxon>Chordata</taxon>
        <taxon>Cephalochordata</taxon>
        <taxon>Leptocardii</taxon>
        <taxon>Amphioxiformes</taxon>
        <taxon>Branchiostomatidae</taxon>
        <taxon>Branchiostoma</taxon>
    </lineage>
</organism>
<dbReference type="PANTHER" id="PTHR24210:SF0">
    <property type="entry name" value="LIM DOMAIN-CONTAINING PROTEIN"/>
    <property type="match status" value="1"/>
</dbReference>
<feature type="compositionally biased region" description="Acidic residues" evidence="4">
    <location>
        <begin position="335"/>
        <end position="349"/>
    </location>
</feature>
<dbReference type="GO" id="GO:0005925">
    <property type="term" value="C:focal adhesion"/>
    <property type="evidence" value="ECO:0007669"/>
    <property type="project" value="TreeGrafter"/>
</dbReference>
<accession>A0A8J9Z0X8</accession>
<dbReference type="PROSITE" id="PS00478">
    <property type="entry name" value="LIM_DOMAIN_1"/>
    <property type="match status" value="1"/>
</dbReference>
<dbReference type="EMBL" id="OV696699">
    <property type="protein sequence ID" value="CAH1245487.1"/>
    <property type="molecule type" value="Genomic_DNA"/>
</dbReference>
<gene>
    <name evidence="6" type="primary">LIMS1</name>
    <name evidence="6" type="ORF">BLAG_LOCUS7804</name>
</gene>
<feature type="compositionally biased region" description="Basic and acidic residues" evidence="4">
    <location>
        <begin position="256"/>
        <end position="265"/>
    </location>
</feature>
<dbReference type="GO" id="GO:0005737">
    <property type="term" value="C:cytoplasm"/>
    <property type="evidence" value="ECO:0007669"/>
    <property type="project" value="TreeGrafter"/>
</dbReference>
<feature type="compositionally biased region" description="Acidic residues" evidence="4">
    <location>
        <begin position="379"/>
        <end position="388"/>
    </location>
</feature>
<dbReference type="AlphaFoldDB" id="A0A8J9Z0X8"/>
<evidence type="ECO:0000256" key="4">
    <source>
        <dbReference type="SAM" id="MobiDB-lite"/>
    </source>
</evidence>
<feature type="compositionally biased region" description="Polar residues" evidence="4">
    <location>
        <begin position="312"/>
        <end position="321"/>
    </location>
</feature>
<dbReference type="GO" id="GO:0098609">
    <property type="term" value="P:cell-cell adhesion"/>
    <property type="evidence" value="ECO:0007669"/>
    <property type="project" value="TreeGrafter"/>
</dbReference>
<dbReference type="GO" id="GO:0045216">
    <property type="term" value="P:cell-cell junction organization"/>
    <property type="evidence" value="ECO:0007669"/>
    <property type="project" value="TreeGrafter"/>
</dbReference>
<evidence type="ECO:0000313" key="6">
    <source>
        <dbReference type="EMBL" id="CAH1245487.1"/>
    </source>
</evidence>
<keyword evidence="7" id="KW-1185">Reference proteome</keyword>
<feature type="compositionally biased region" description="Pro residues" evidence="4">
    <location>
        <begin position="366"/>
        <end position="378"/>
    </location>
</feature>
<evidence type="ECO:0000256" key="2">
    <source>
        <dbReference type="ARBA" id="ARBA00022833"/>
    </source>
</evidence>
<dbReference type="GO" id="GO:2001046">
    <property type="term" value="P:positive regulation of integrin-mediated signaling pathway"/>
    <property type="evidence" value="ECO:0007669"/>
    <property type="project" value="TreeGrafter"/>
</dbReference>
<dbReference type="Proteomes" id="UP000838412">
    <property type="component" value="Chromosome 14"/>
</dbReference>
<evidence type="ECO:0000259" key="5">
    <source>
        <dbReference type="PROSITE" id="PS00478"/>
    </source>
</evidence>
<name>A0A8J9Z0X8_BRALA</name>
<protein>
    <submittedName>
        <fullName evidence="6">LIMS1 protein</fullName>
    </submittedName>
</protein>
<dbReference type="InterPro" id="IPR017351">
    <property type="entry name" value="PINCH-1-4-like"/>
</dbReference>
<dbReference type="SMART" id="SM00132">
    <property type="entry name" value="LIM"/>
    <property type="match status" value="2"/>
</dbReference>
<keyword evidence="1" id="KW-0479">Metal-binding</keyword>
<keyword evidence="2" id="KW-0862">Zinc</keyword>
<feature type="domain" description="LIM zinc-binding" evidence="5">
    <location>
        <begin position="816"/>
        <end position="849"/>
    </location>
</feature>
<dbReference type="GO" id="GO:1900026">
    <property type="term" value="P:positive regulation of substrate adhesion-dependent cell spreading"/>
    <property type="evidence" value="ECO:0007669"/>
    <property type="project" value="TreeGrafter"/>
</dbReference>